<proteinExistence type="predicted"/>
<dbReference type="Proteomes" id="UP000186817">
    <property type="component" value="Unassembled WGS sequence"/>
</dbReference>
<name>A0A1Q9ED63_SYMMI</name>
<dbReference type="OrthoDB" id="421408at2759"/>
<dbReference type="EMBL" id="LSRX01000187">
    <property type="protein sequence ID" value="OLQ05349.1"/>
    <property type="molecule type" value="Genomic_DNA"/>
</dbReference>
<gene>
    <name evidence="1" type="ORF">AK812_SmicGene11473</name>
</gene>
<evidence type="ECO:0000313" key="1">
    <source>
        <dbReference type="EMBL" id="OLQ05349.1"/>
    </source>
</evidence>
<dbReference type="AlphaFoldDB" id="A0A1Q9ED63"/>
<protein>
    <submittedName>
        <fullName evidence="1">Uncharacterized protein</fullName>
    </submittedName>
</protein>
<evidence type="ECO:0000313" key="2">
    <source>
        <dbReference type="Proteomes" id="UP000186817"/>
    </source>
</evidence>
<organism evidence="1 2">
    <name type="scientific">Symbiodinium microadriaticum</name>
    <name type="common">Dinoflagellate</name>
    <name type="synonym">Zooxanthella microadriatica</name>
    <dbReference type="NCBI Taxonomy" id="2951"/>
    <lineage>
        <taxon>Eukaryota</taxon>
        <taxon>Sar</taxon>
        <taxon>Alveolata</taxon>
        <taxon>Dinophyceae</taxon>
        <taxon>Suessiales</taxon>
        <taxon>Symbiodiniaceae</taxon>
        <taxon>Symbiodinium</taxon>
    </lineage>
</organism>
<comment type="caution">
    <text evidence="1">The sequence shown here is derived from an EMBL/GenBank/DDBJ whole genome shotgun (WGS) entry which is preliminary data.</text>
</comment>
<accession>A0A1Q9ED63</accession>
<sequence>MQQNVTVIPEERMEAIDVNELAEILAQLSGRTVEKIKNEGVQTTLVSLHLLGQIPACGMDTAPGIRNGAAAKVAPKATAPPIVSSKDFLPKARHLSNEEMVPRRLSRNGLVSRETATAITRMDCGPDITRMWTRLDEYVTMLAENDKKRLVIEANDLANRLLSAQTGLAEAVFRSELFETAARS</sequence>
<reference evidence="1 2" key="1">
    <citation type="submission" date="2016-02" db="EMBL/GenBank/DDBJ databases">
        <title>Genome analysis of coral dinoflagellate symbionts highlights evolutionary adaptations to a symbiotic lifestyle.</title>
        <authorList>
            <person name="Aranda M."/>
            <person name="Li Y."/>
            <person name="Liew Y.J."/>
            <person name="Baumgarten S."/>
            <person name="Simakov O."/>
            <person name="Wilson M."/>
            <person name="Piel J."/>
            <person name="Ashoor H."/>
            <person name="Bougouffa S."/>
            <person name="Bajic V.B."/>
            <person name="Ryu T."/>
            <person name="Ravasi T."/>
            <person name="Bayer T."/>
            <person name="Micklem G."/>
            <person name="Kim H."/>
            <person name="Bhak J."/>
            <person name="Lajeunesse T.C."/>
            <person name="Voolstra C.R."/>
        </authorList>
    </citation>
    <scope>NUCLEOTIDE SEQUENCE [LARGE SCALE GENOMIC DNA]</scope>
    <source>
        <strain evidence="1 2">CCMP2467</strain>
    </source>
</reference>
<keyword evidence="2" id="KW-1185">Reference proteome</keyword>